<gene>
    <name evidence="2" type="ordered locus">GNIT_1318</name>
</gene>
<protein>
    <submittedName>
        <fullName evidence="2">Uncharacterized protein</fullName>
    </submittedName>
</protein>
<reference evidence="2 3" key="1">
    <citation type="journal article" date="2011" name="J. Bacteriol.">
        <title>Complete genome sequence of seawater bacterium Glaciecola nitratireducens FR1064T.</title>
        <authorList>
            <person name="Bian F."/>
            <person name="Qin Q.L."/>
            <person name="Xie B.B."/>
            <person name="Shu Y.L."/>
            <person name="Zhang X.Y."/>
            <person name="Yu Y."/>
            <person name="Chen B."/>
            <person name="Chen X.L."/>
            <person name="Zhou B.C."/>
            <person name="Zhang Y.Z."/>
        </authorList>
    </citation>
    <scope>NUCLEOTIDE SEQUENCE [LARGE SCALE GENOMIC DNA]</scope>
    <source>
        <strain evidence="3">JCM 12485 / KCTC 12276 / FR1064</strain>
    </source>
</reference>
<proteinExistence type="predicted"/>
<feature type="chain" id="PRO_5005680482" evidence="1">
    <location>
        <begin position="28"/>
        <end position="269"/>
    </location>
</feature>
<dbReference type="STRING" id="1085623.GNIT_1318"/>
<dbReference type="AlphaFoldDB" id="G4QGB7"/>
<name>G4QGB7_GLANF</name>
<evidence type="ECO:0000313" key="3">
    <source>
        <dbReference type="Proteomes" id="UP000009282"/>
    </source>
</evidence>
<organism evidence="2 3">
    <name type="scientific">Glaciecola nitratireducens (strain JCM 12485 / KCTC 12276 / FR1064)</name>
    <dbReference type="NCBI Taxonomy" id="1085623"/>
    <lineage>
        <taxon>Bacteria</taxon>
        <taxon>Pseudomonadati</taxon>
        <taxon>Pseudomonadota</taxon>
        <taxon>Gammaproteobacteria</taxon>
        <taxon>Alteromonadales</taxon>
        <taxon>Alteromonadaceae</taxon>
        <taxon>Brumicola</taxon>
    </lineage>
</organism>
<feature type="signal peptide" evidence="1">
    <location>
        <begin position="1"/>
        <end position="27"/>
    </location>
</feature>
<dbReference type="Proteomes" id="UP000009282">
    <property type="component" value="Chromosome"/>
</dbReference>
<accession>G4QGB7</accession>
<dbReference type="HOGENOM" id="CLU_1033507_0_0_6"/>
<keyword evidence="3" id="KW-1185">Reference proteome</keyword>
<evidence type="ECO:0000256" key="1">
    <source>
        <dbReference type="SAM" id="SignalP"/>
    </source>
</evidence>
<sequence length="269" mass="30147">MAFKMNRVLKIVFTCCCLLTLSLNVLARQSSTLFLGKLDLRAKPPITELSQVSTDLAIADEPYFFDRTHLYFTQVFEAQNDQQATVFVWDTSAKTIRSIIRSNESGAAASDLPKQSGLLVIRQKDKDSPELRALDKNAKPESYLLYRSQAGTTQTWINAYQFEKSPWFLYVENQQKNQLKAYNTRSKNTIVVAQLPKGSEYFSVSSTGHVIASDGSQLYQRQVIAKGEHLQAAAEWKAMAIDSPFCKSGVSKTAISRYGDMIAILCDSE</sequence>
<dbReference type="KEGG" id="gni:GNIT_1318"/>
<evidence type="ECO:0000313" key="2">
    <source>
        <dbReference type="EMBL" id="AEP29442.1"/>
    </source>
</evidence>
<dbReference type="EMBL" id="CP003060">
    <property type="protein sequence ID" value="AEP29442.1"/>
    <property type="molecule type" value="Genomic_DNA"/>
</dbReference>
<keyword evidence="1" id="KW-0732">Signal</keyword>